<keyword evidence="1" id="KW-0812">Transmembrane</keyword>
<evidence type="ECO:0000256" key="1">
    <source>
        <dbReference type="SAM" id="Phobius"/>
    </source>
</evidence>
<dbReference type="EMBL" id="ASHM01003836">
    <property type="protein sequence ID" value="PNY10458.1"/>
    <property type="molecule type" value="Genomic_DNA"/>
</dbReference>
<gene>
    <name evidence="2" type="ORF">L195_g007035</name>
</gene>
<reference evidence="2 3" key="2">
    <citation type="journal article" date="2017" name="Front. Plant Sci.">
        <title>Gene Classification and Mining of Molecular Markers Useful in Red Clover (Trifolium pratense) Breeding.</title>
        <authorList>
            <person name="Istvanek J."/>
            <person name="Dluhosova J."/>
            <person name="Dluhos P."/>
            <person name="Patkova L."/>
            <person name="Nedelnik J."/>
            <person name="Repkova J."/>
        </authorList>
    </citation>
    <scope>NUCLEOTIDE SEQUENCE [LARGE SCALE GENOMIC DNA]</scope>
    <source>
        <strain evidence="3">cv. Tatra</strain>
        <tissue evidence="2">Young leaves</tissue>
    </source>
</reference>
<dbReference type="AlphaFoldDB" id="A0A2K3P596"/>
<keyword evidence="1" id="KW-1133">Transmembrane helix</keyword>
<feature type="transmembrane region" description="Helical" evidence="1">
    <location>
        <begin position="9"/>
        <end position="25"/>
    </location>
</feature>
<dbReference type="Proteomes" id="UP000236291">
    <property type="component" value="Unassembled WGS sequence"/>
</dbReference>
<name>A0A2K3P596_TRIPR</name>
<protein>
    <submittedName>
        <fullName evidence="2">Uncharacterized protein</fullName>
    </submittedName>
</protein>
<evidence type="ECO:0000313" key="3">
    <source>
        <dbReference type="Proteomes" id="UP000236291"/>
    </source>
</evidence>
<organism evidence="2 3">
    <name type="scientific">Trifolium pratense</name>
    <name type="common">Red clover</name>
    <dbReference type="NCBI Taxonomy" id="57577"/>
    <lineage>
        <taxon>Eukaryota</taxon>
        <taxon>Viridiplantae</taxon>
        <taxon>Streptophyta</taxon>
        <taxon>Embryophyta</taxon>
        <taxon>Tracheophyta</taxon>
        <taxon>Spermatophyta</taxon>
        <taxon>Magnoliopsida</taxon>
        <taxon>eudicotyledons</taxon>
        <taxon>Gunneridae</taxon>
        <taxon>Pentapetalae</taxon>
        <taxon>rosids</taxon>
        <taxon>fabids</taxon>
        <taxon>Fabales</taxon>
        <taxon>Fabaceae</taxon>
        <taxon>Papilionoideae</taxon>
        <taxon>50 kb inversion clade</taxon>
        <taxon>NPAAA clade</taxon>
        <taxon>Hologalegina</taxon>
        <taxon>IRL clade</taxon>
        <taxon>Trifolieae</taxon>
        <taxon>Trifolium</taxon>
    </lineage>
</organism>
<accession>A0A2K3P596</accession>
<proteinExistence type="predicted"/>
<reference evidence="2 3" key="1">
    <citation type="journal article" date="2014" name="Am. J. Bot.">
        <title>Genome assembly and annotation for red clover (Trifolium pratense; Fabaceae).</title>
        <authorList>
            <person name="Istvanek J."/>
            <person name="Jaros M."/>
            <person name="Krenek A."/>
            <person name="Repkova J."/>
        </authorList>
    </citation>
    <scope>NUCLEOTIDE SEQUENCE [LARGE SCALE GENOMIC DNA]</scope>
    <source>
        <strain evidence="3">cv. Tatra</strain>
        <tissue evidence="2">Young leaves</tissue>
    </source>
</reference>
<comment type="caution">
    <text evidence="2">The sequence shown here is derived from an EMBL/GenBank/DDBJ whole genome shotgun (WGS) entry which is preliminary data.</text>
</comment>
<evidence type="ECO:0000313" key="2">
    <source>
        <dbReference type="EMBL" id="PNY10458.1"/>
    </source>
</evidence>
<keyword evidence="1" id="KW-0472">Membrane</keyword>
<sequence length="33" mass="3687">MEQSQTQSYYVNLLGIGLVVLAWVLEVCSSQDL</sequence>
<feature type="non-terminal residue" evidence="2">
    <location>
        <position position="33"/>
    </location>
</feature>